<dbReference type="EC" id="1.14.19.17" evidence="3"/>
<dbReference type="RefSeq" id="XP_052943302.1">
    <property type="nucleotide sequence ID" value="XM_053089973.1"/>
</dbReference>
<reference evidence="12" key="1">
    <citation type="journal article" date="2022" name="G3 (Bethesda)">
        <title>High quality genome of the basidiomycete yeast Dioszegia hungarica PDD-24b-2 isolated from cloud water.</title>
        <authorList>
            <person name="Jarrige D."/>
            <person name="Haridas S."/>
            <person name="Bleykasten-Grosshans C."/>
            <person name="Joly M."/>
            <person name="Nadalig T."/>
            <person name="Sancelme M."/>
            <person name="Vuilleumier S."/>
            <person name="Grigoriev I.V."/>
            <person name="Amato P."/>
            <person name="Bringel F."/>
        </authorList>
    </citation>
    <scope>NUCLEOTIDE SEQUENCE</scope>
    <source>
        <strain evidence="12">PDD-24b-2</strain>
    </source>
</reference>
<comment type="caution">
    <text evidence="12">The sequence shown here is derived from an EMBL/GenBank/DDBJ whole genome shotgun (WGS) entry which is preliminary data.</text>
</comment>
<evidence type="ECO:0000313" key="12">
    <source>
        <dbReference type="EMBL" id="KAI9633525.1"/>
    </source>
</evidence>
<evidence type="ECO:0000256" key="3">
    <source>
        <dbReference type="ARBA" id="ARBA00012021"/>
    </source>
</evidence>
<comment type="subcellular location">
    <subcellularLocation>
        <location evidence="1">Membrane</location>
        <topology evidence="1">Multi-pass membrane protein</topology>
    </subcellularLocation>
</comment>
<evidence type="ECO:0000259" key="11">
    <source>
        <dbReference type="SMART" id="SM01269"/>
    </source>
</evidence>
<keyword evidence="4 10" id="KW-0812">Transmembrane</keyword>
<dbReference type="AlphaFoldDB" id="A0AA38LRS9"/>
<feature type="region of interest" description="Disordered" evidence="9">
    <location>
        <begin position="54"/>
        <end position="75"/>
    </location>
</feature>
<comment type="similarity">
    <text evidence="2">Belongs to the fatty acid desaturase type 1 family. DEGS subfamily.</text>
</comment>
<dbReference type="Pfam" id="PF00487">
    <property type="entry name" value="FA_desaturase"/>
    <property type="match status" value="1"/>
</dbReference>
<evidence type="ECO:0000256" key="4">
    <source>
        <dbReference type="ARBA" id="ARBA00022692"/>
    </source>
</evidence>
<evidence type="ECO:0000256" key="1">
    <source>
        <dbReference type="ARBA" id="ARBA00004141"/>
    </source>
</evidence>
<dbReference type="InterPro" id="IPR011388">
    <property type="entry name" value="DES1/DES2"/>
</dbReference>
<dbReference type="PANTHER" id="PTHR12879">
    <property type="entry name" value="SPHINGOLIPID DELTA 4 DESATURASE/C-4 HYDROXYLASE PROTEIN DES2"/>
    <property type="match status" value="1"/>
</dbReference>
<dbReference type="InterPro" id="IPR013866">
    <property type="entry name" value="Sphingolipid_d4-desaturase_N"/>
</dbReference>
<evidence type="ECO:0000256" key="5">
    <source>
        <dbReference type="ARBA" id="ARBA00022989"/>
    </source>
</evidence>
<name>A0AA38LRS9_9TREE</name>
<feature type="region of interest" description="Disordered" evidence="9">
    <location>
        <begin position="421"/>
        <end position="448"/>
    </location>
</feature>
<evidence type="ECO:0000256" key="2">
    <source>
        <dbReference type="ARBA" id="ARBA00006146"/>
    </source>
</evidence>
<protein>
    <recommendedName>
        <fullName evidence="3">sphingolipid 4-desaturase</fullName>
        <ecNumber evidence="3">1.14.19.17</ecNumber>
    </recommendedName>
</protein>
<feature type="transmembrane region" description="Helical" evidence="10">
    <location>
        <begin position="226"/>
        <end position="246"/>
    </location>
</feature>
<evidence type="ECO:0000313" key="13">
    <source>
        <dbReference type="Proteomes" id="UP001164286"/>
    </source>
</evidence>
<keyword evidence="13" id="KW-1185">Reference proteome</keyword>
<feature type="transmembrane region" description="Helical" evidence="10">
    <location>
        <begin position="258"/>
        <end position="278"/>
    </location>
</feature>
<evidence type="ECO:0000256" key="8">
    <source>
        <dbReference type="ARBA" id="ARBA00023136"/>
    </source>
</evidence>
<dbReference type="InterPro" id="IPR005804">
    <property type="entry name" value="FA_desaturase_dom"/>
</dbReference>
<evidence type="ECO:0000256" key="10">
    <source>
        <dbReference type="SAM" id="Phobius"/>
    </source>
</evidence>
<dbReference type="PANTHER" id="PTHR12879:SF8">
    <property type="entry name" value="SPHINGOLIPID DELTA(4)-DESATURASE DES1"/>
    <property type="match status" value="1"/>
</dbReference>
<feature type="domain" description="Sphingolipid delta4-desaturase N-terminal" evidence="11">
    <location>
        <begin position="79"/>
        <end position="117"/>
    </location>
</feature>
<dbReference type="Proteomes" id="UP001164286">
    <property type="component" value="Unassembled WGS sequence"/>
</dbReference>
<feature type="compositionally biased region" description="Basic and acidic residues" evidence="9">
    <location>
        <begin position="435"/>
        <end position="448"/>
    </location>
</feature>
<keyword evidence="6" id="KW-0560">Oxidoreductase</keyword>
<evidence type="ECO:0000256" key="7">
    <source>
        <dbReference type="ARBA" id="ARBA00023098"/>
    </source>
</evidence>
<proteinExistence type="inferred from homology"/>
<accession>A0AA38LRS9</accession>
<gene>
    <name evidence="12" type="ORF">MKK02DRAFT_38179</name>
</gene>
<feature type="transmembrane region" description="Helical" evidence="10">
    <location>
        <begin position="182"/>
        <end position="201"/>
    </location>
</feature>
<dbReference type="Pfam" id="PF08557">
    <property type="entry name" value="Lipid_DES"/>
    <property type="match status" value="1"/>
</dbReference>
<dbReference type="CDD" id="cd03508">
    <property type="entry name" value="Delta4-sphingolipid-FADS-like"/>
    <property type="match status" value="1"/>
</dbReference>
<dbReference type="SMART" id="SM01269">
    <property type="entry name" value="Lipid_DES"/>
    <property type="match status" value="1"/>
</dbReference>
<sequence length="448" mass="50625">MNTPDLLAARYASLAEDALAKPLLSPSDLDSSYELSDDGSYGLEVVKDVLSSSVSSVSEEEASDSSMSDAEKESTEFVDPFPDFQWQTTEEPHRSRRMAILKAHPEVRKLMGPTPWTFPLVLAVLSSQLALAYTLRNTSPSHYSFILTAYILGGTLNQNTFLAIHEITHNLAFRSIRANKMLAILSNTAIGVPYAMAFKGYHIEHHKFLGEEGIDTDLPSRLEAVILNNVAGKTFFATFQILFYALRPGFIRTQKPTLYHLYNFAWIIATNTAIVYFWGWSSLVYLIMSSFFAGSLHPCAAHFIAEHYLMNEEEAVPGSAQDLGKETTSYYGWMNILCYNVGYHNEHHDFPSVPWTKLPALREAAKEFYEPLPSHESWPYVTWKFITDPNVGMWSRAKRESKGGKIEQGVWASMARGTEVELEMDSEMTEEEEERAYASDRDDKIKNE</sequence>
<dbReference type="GeneID" id="77729178"/>
<keyword evidence="8 10" id="KW-0472">Membrane</keyword>
<keyword evidence="7" id="KW-0443">Lipid metabolism</keyword>
<evidence type="ECO:0000256" key="9">
    <source>
        <dbReference type="SAM" id="MobiDB-lite"/>
    </source>
</evidence>
<dbReference type="EMBL" id="JAKWFO010000008">
    <property type="protein sequence ID" value="KAI9633525.1"/>
    <property type="molecule type" value="Genomic_DNA"/>
</dbReference>
<feature type="compositionally biased region" description="Acidic residues" evidence="9">
    <location>
        <begin position="421"/>
        <end position="434"/>
    </location>
</feature>
<organism evidence="12 13">
    <name type="scientific">Dioszegia hungarica</name>
    <dbReference type="NCBI Taxonomy" id="4972"/>
    <lineage>
        <taxon>Eukaryota</taxon>
        <taxon>Fungi</taxon>
        <taxon>Dikarya</taxon>
        <taxon>Basidiomycota</taxon>
        <taxon>Agaricomycotina</taxon>
        <taxon>Tremellomycetes</taxon>
        <taxon>Tremellales</taxon>
        <taxon>Bulleribasidiaceae</taxon>
        <taxon>Dioszegia</taxon>
    </lineage>
</organism>
<dbReference type="GO" id="GO:0046513">
    <property type="term" value="P:ceramide biosynthetic process"/>
    <property type="evidence" value="ECO:0007669"/>
    <property type="project" value="TreeGrafter"/>
</dbReference>
<dbReference type="GO" id="GO:0042284">
    <property type="term" value="F:sphingolipid delta-4 desaturase activity"/>
    <property type="evidence" value="ECO:0007669"/>
    <property type="project" value="UniProtKB-EC"/>
</dbReference>
<keyword evidence="5 10" id="KW-1133">Transmembrane helix</keyword>
<dbReference type="GO" id="GO:0016020">
    <property type="term" value="C:membrane"/>
    <property type="evidence" value="ECO:0007669"/>
    <property type="project" value="UniProtKB-SubCell"/>
</dbReference>
<evidence type="ECO:0000256" key="6">
    <source>
        <dbReference type="ARBA" id="ARBA00023002"/>
    </source>
</evidence>